<proteinExistence type="predicted"/>
<sequence>MSTSSGTTGRKTSLTSSFWKIPEPIENILNKFPLYTFKNQQVLSISNKDSKNLYSNRQFKFRLQQCIEDEQQNNNSLLNDNDDMTTIHSSNSIKYSNNNNSNNNSKNMDKVKFQLGVYSITQLNYNPNILITLDPICLYSMLWICIQRGLRLPLINDKNDSVYSNNKSNSANSNSNSNGCVALLSFNSSLDGELPILIEDEYNRSTKRIKRKVRSTTIIKEFGISSILLQKSSNSGSGSGSGSGSSPNTTTNLSQIPPHTPINGSFTSGMTATAAPTVLNSTTTTIATTSASPTNTPHTLRHINSVSSINSLSSTTNK</sequence>
<dbReference type="EMBL" id="BSXV01004665">
    <property type="protein sequence ID" value="GMF00981.1"/>
    <property type="molecule type" value="Genomic_DNA"/>
</dbReference>
<reference evidence="1" key="1">
    <citation type="submission" date="2023-04" db="EMBL/GenBank/DDBJ databases">
        <title>Candida boidinii NBRC 1967.</title>
        <authorList>
            <person name="Ichikawa N."/>
            <person name="Sato H."/>
            <person name="Tonouchi N."/>
        </authorList>
    </citation>
    <scope>NUCLEOTIDE SEQUENCE</scope>
    <source>
        <strain evidence="1">NBRC 1967</strain>
    </source>
</reference>
<accession>A0ACB5U491</accession>
<evidence type="ECO:0000313" key="1">
    <source>
        <dbReference type="EMBL" id="GMF00981.1"/>
    </source>
</evidence>
<keyword evidence="2" id="KW-1185">Reference proteome</keyword>
<organism evidence="1 2">
    <name type="scientific">Candida boidinii</name>
    <name type="common">Yeast</name>
    <dbReference type="NCBI Taxonomy" id="5477"/>
    <lineage>
        <taxon>Eukaryota</taxon>
        <taxon>Fungi</taxon>
        <taxon>Dikarya</taxon>
        <taxon>Ascomycota</taxon>
        <taxon>Saccharomycotina</taxon>
        <taxon>Pichiomycetes</taxon>
        <taxon>Pichiales</taxon>
        <taxon>Pichiaceae</taxon>
        <taxon>Ogataea</taxon>
        <taxon>Ogataea/Candida clade</taxon>
    </lineage>
</organism>
<evidence type="ECO:0000313" key="2">
    <source>
        <dbReference type="Proteomes" id="UP001165101"/>
    </source>
</evidence>
<protein>
    <submittedName>
        <fullName evidence="1">Unnamed protein product</fullName>
    </submittedName>
</protein>
<name>A0ACB5U491_CANBO</name>
<comment type="caution">
    <text evidence="1">The sequence shown here is derived from an EMBL/GenBank/DDBJ whole genome shotgun (WGS) entry which is preliminary data.</text>
</comment>
<gene>
    <name evidence="1" type="ORF">Cboi01_000571300</name>
</gene>
<dbReference type="Proteomes" id="UP001165101">
    <property type="component" value="Unassembled WGS sequence"/>
</dbReference>